<dbReference type="InterPro" id="IPR011008">
    <property type="entry name" value="Dimeric_a/b-barrel"/>
</dbReference>
<dbReference type="RefSeq" id="WP_200789427.1">
    <property type="nucleotide sequence ID" value="NZ_JAEDAO010000001.1"/>
</dbReference>
<dbReference type="EMBL" id="JAEDAO010000001">
    <property type="protein sequence ID" value="MBK0394396.1"/>
    <property type="molecule type" value="Genomic_DNA"/>
</dbReference>
<feature type="domain" description="N-acetyltransferase" evidence="2">
    <location>
        <begin position="115"/>
        <end position="247"/>
    </location>
</feature>
<dbReference type="PANTHER" id="PTHR43233">
    <property type="entry name" value="FAMILY N-ACETYLTRANSFERASE, PUTATIVE (AFU_ORTHOLOGUE AFUA_6G03350)-RELATED"/>
    <property type="match status" value="1"/>
</dbReference>
<sequence length="257" mass="27802">MPQFLYRIQPARSAMLTEGPTPEEARLVGEHFAYLQGLAARGTLLLAGRTTDSGAATFGIAIYEAADEREARAIMQDDPAIHEGVFRAELFPYSVAVWSPRGPLDSVSETTVGGLRVTTDPRAIDVDLVHRFLSEQSAWAKGIPLETVRKALAHSLCFPGFVANEQVAFARVITDRATFANLVDVFVLPSHRGRGYAKALVQAVLAHPDLQGLRRFTLHTADAHGLYAQFGFTAPVNPATAMERFRPGMDGGQGGDA</sequence>
<dbReference type="CDD" id="cd04301">
    <property type="entry name" value="NAT_SF"/>
    <property type="match status" value="1"/>
</dbReference>
<dbReference type="InterPro" id="IPR016181">
    <property type="entry name" value="Acyl_CoA_acyltransferase"/>
</dbReference>
<dbReference type="InterPro" id="IPR005545">
    <property type="entry name" value="YCII"/>
</dbReference>
<proteinExistence type="inferred from homology"/>
<dbReference type="Gene3D" id="3.40.630.30">
    <property type="match status" value="1"/>
</dbReference>
<dbReference type="GO" id="GO:0016747">
    <property type="term" value="F:acyltransferase activity, transferring groups other than amino-acyl groups"/>
    <property type="evidence" value="ECO:0007669"/>
    <property type="project" value="InterPro"/>
</dbReference>
<reference evidence="3" key="1">
    <citation type="submission" date="2020-12" db="EMBL/GenBank/DDBJ databases">
        <title>Ramlibacter sp. nov., isolated from a freshwater alga, Cryptomonas.</title>
        <authorList>
            <person name="Kim H.M."/>
            <person name="Jeon C.O."/>
        </authorList>
    </citation>
    <scope>NUCLEOTIDE SEQUENCE</scope>
    <source>
        <strain evidence="3">CrO1</strain>
    </source>
</reference>
<dbReference type="AlphaFoldDB" id="A0A934Q3J8"/>
<dbReference type="PROSITE" id="PS51186">
    <property type="entry name" value="GNAT"/>
    <property type="match status" value="1"/>
</dbReference>
<dbReference type="Pfam" id="PF13508">
    <property type="entry name" value="Acetyltransf_7"/>
    <property type="match status" value="1"/>
</dbReference>
<name>A0A934Q3J8_9BURK</name>
<comment type="caution">
    <text evidence="3">The sequence shown here is derived from an EMBL/GenBank/DDBJ whole genome shotgun (WGS) entry which is preliminary data.</text>
</comment>
<dbReference type="PANTHER" id="PTHR43233:SF1">
    <property type="entry name" value="FAMILY N-ACETYLTRANSFERASE, PUTATIVE (AFU_ORTHOLOGUE AFUA_6G03350)-RELATED"/>
    <property type="match status" value="1"/>
</dbReference>
<dbReference type="SUPFAM" id="SSF54909">
    <property type="entry name" value="Dimeric alpha+beta barrel"/>
    <property type="match status" value="1"/>
</dbReference>
<evidence type="ECO:0000313" key="4">
    <source>
        <dbReference type="Proteomes" id="UP000617041"/>
    </source>
</evidence>
<dbReference type="InterPro" id="IPR000182">
    <property type="entry name" value="GNAT_dom"/>
</dbReference>
<dbReference type="Gene3D" id="3.30.70.1060">
    <property type="entry name" value="Dimeric alpha+beta barrel"/>
    <property type="match status" value="1"/>
</dbReference>
<dbReference type="Pfam" id="PF03795">
    <property type="entry name" value="YCII"/>
    <property type="match status" value="1"/>
</dbReference>
<dbReference type="InterPro" id="IPR053144">
    <property type="entry name" value="Acetyltransferase_Butenolide"/>
</dbReference>
<protein>
    <submittedName>
        <fullName evidence="3">GNAT family N-acetyltransferase</fullName>
    </submittedName>
</protein>
<keyword evidence="4" id="KW-1185">Reference proteome</keyword>
<organism evidence="3 4">
    <name type="scientific">Ramlibacter algicola</name>
    <dbReference type="NCBI Taxonomy" id="2795217"/>
    <lineage>
        <taxon>Bacteria</taxon>
        <taxon>Pseudomonadati</taxon>
        <taxon>Pseudomonadota</taxon>
        <taxon>Betaproteobacteria</taxon>
        <taxon>Burkholderiales</taxon>
        <taxon>Comamonadaceae</taxon>
        <taxon>Ramlibacter</taxon>
    </lineage>
</organism>
<dbReference type="Proteomes" id="UP000617041">
    <property type="component" value="Unassembled WGS sequence"/>
</dbReference>
<comment type="similarity">
    <text evidence="1">Belongs to the YciI family.</text>
</comment>
<dbReference type="SUPFAM" id="SSF55729">
    <property type="entry name" value="Acyl-CoA N-acyltransferases (Nat)"/>
    <property type="match status" value="1"/>
</dbReference>
<evidence type="ECO:0000256" key="1">
    <source>
        <dbReference type="ARBA" id="ARBA00007689"/>
    </source>
</evidence>
<evidence type="ECO:0000259" key="2">
    <source>
        <dbReference type="PROSITE" id="PS51186"/>
    </source>
</evidence>
<evidence type="ECO:0000313" key="3">
    <source>
        <dbReference type="EMBL" id="MBK0394396.1"/>
    </source>
</evidence>
<accession>A0A934Q3J8</accession>
<gene>
    <name evidence="3" type="ORF">I8E28_17470</name>
</gene>